<evidence type="ECO:0000313" key="6">
    <source>
        <dbReference type="Proteomes" id="UP000433945"/>
    </source>
</evidence>
<proteinExistence type="predicted"/>
<evidence type="ECO:0000313" key="5">
    <source>
        <dbReference type="EMBL" id="MUV04647.1"/>
    </source>
</evidence>
<dbReference type="Gene3D" id="1.10.10.60">
    <property type="entry name" value="Homeodomain-like"/>
    <property type="match status" value="2"/>
</dbReference>
<dbReference type="EMBL" id="WOWP01000053">
    <property type="protein sequence ID" value="MUV04647.1"/>
    <property type="molecule type" value="Genomic_DNA"/>
</dbReference>
<organism evidence="5 6">
    <name type="scientific">Flavobacterium rakeshii</name>
    <dbReference type="NCBI Taxonomy" id="1038845"/>
    <lineage>
        <taxon>Bacteria</taxon>
        <taxon>Pseudomonadati</taxon>
        <taxon>Bacteroidota</taxon>
        <taxon>Flavobacteriia</taxon>
        <taxon>Flavobacteriales</taxon>
        <taxon>Flavobacteriaceae</taxon>
        <taxon>Flavobacterium</taxon>
    </lineage>
</organism>
<protein>
    <submittedName>
        <fullName evidence="5">Helix-turn-helix domain-containing protein</fullName>
    </submittedName>
</protein>
<keyword evidence="2" id="KW-0238">DNA-binding</keyword>
<dbReference type="PANTHER" id="PTHR43280:SF32">
    <property type="entry name" value="TRANSCRIPTIONAL REGULATORY PROTEIN"/>
    <property type="match status" value="1"/>
</dbReference>
<dbReference type="GO" id="GO:0043565">
    <property type="term" value="F:sequence-specific DNA binding"/>
    <property type="evidence" value="ECO:0007669"/>
    <property type="project" value="InterPro"/>
</dbReference>
<evidence type="ECO:0000259" key="4">
    <source>
        <dbReference type="PROSITE" id="PS01124"/>
    </source>
</evidence>
<dbReference type="Pfam" id="PF12833">
    <property type="entry name" value="HTH_18"/>
    <property type="match status" value="1"/>
</dbReference>
<keyword evidence="6" id="KW-1185">Reference proteome</keyword>
<dbReference type="InterPro" id="IPR009057">
    <property type="entry name" value="Homeodomain-like_sf"/>
</dbReference>
<dbReference type="SMART" id="SM00342">
    <property type="entry name" value="HTH_ARAC"/>
    <property type="match status" value="1"/>
</dbReference>
<dbReference type="GO" id="GO:0003700">
    <property type="term" value="F:DNA-binding transcription factor activity"/>
    <property type="evidence" value="ECO:0007669"/>
    <property type="project" value="InterPro"/>
</dbReference>
<name>A0A6N8HFY3_9FLAO</name>
<dbReference type="AlphaFoldDB" id="A0A6N8HFY3"/>
<evidence type="ECO:0000256" key="2">
    <source>
        <dbReference type="ARBA" id="ARBA00023125"/>
    </source>
</evidence>
<sequence>MEKISHYRSITELHQKSGFAPPNHPLVSMMTCKELMTYSVGEDRFTGDFYMIALKKIMDGYMLYGKTKYDNDNGSMVFVKPRQIIEVSNVKFAEKGFVLFFHEDYLSGHHLHELIKKYGYFEYEINEALHLSPQEETIIWDLYDKTRAEYENKPDELSREIILSHIDSILKYSDRFYKRQFINRSTNISGTTLKKFQDTLEKYFETSQHISNGLPTVNYLAEKLNISPRYLSDVLKQETGKTALDHIHIYLIKEAKNLLLSSDSNVAQIAYELGFETPSYFTRLFKKVVGHTPVQYKQQQGAQA</sequence>
<dbReference type="SUPFAM" id="SSF46689">
    <property type="entry name" value="Homeodomain-like"/>
    <property type="match status" value="1"/>
</dbReference>
<dbReference type="PRINTS" id="PR00032">
    <property type="entry name" value="HTHARAC"/>
</dbReference>
<keyword evidence="3" id="KW-0804">Transcription</keyword>
<dbReference type="PROSITE" id="PS01124">
    <property type="entry name" value="HTH_ARAC_FAMILY_2"/>
    <property type="match status" value="1"/>
</dbReference>
<evidence type="ECO:0000256" key="1">
    <source>
        <dbReference type="ARBA" id="ARBA00023015"/>
    </source>
</evidence>
<gene>
    <name evidence="5" type="ORF">GN157_13100</name>
</gene>
<feature type="domain" description="HTH araC/xylS-type" evidence="4">
    <location>
        <begin position="198"/>
        <end position="299"/>
    </location>
</feature>
<reference evidence="5 6" key="1">
    <citation type="submission" date="2019-12" db="EMBL/GenBank/DDBJ databases">
        <authorList>
            <person name="Sun J.-Q."/>
        </authorList>
    </citation>
    <scope>NUCLEOTIDE SEQUENCE [LARGE SCALE GENOMIC DNA]</scope>
    <source>
        <strain evidence="5 6">JCM 17928</strain>
    </source>
</reference>
<keyword evidence="1" id="KW-0805">Transcription regulation</keyword>
<dbReference type="OrthoDB" id="2585681at2"/>
<dbReference type="Proteomes" id="UP000433945">
    <property type="component" value="Unassembled WGS sequence"/>
</dbReference>
<dbReference type="PANTHER" id="PTHR43280">
    <property type="entry name" value="ARAC-FAMILY TRANSCRIPTIONAL REGULATOR"/>
    <property type="match status" value="1"/>
</dbReference>
<evidence type="ECO:0000256" key="3">
    <source>
        <dbReference type="ARBA" id="ARBA00023163"/>
    </source>
</evidence>
<dbReference type="InterPro" id="IPR018060">
    <property type="entry name" value="HTH_AraC"/>
</dbReference>
<comment type="caution">
    <text evidence="5">The sequence shown here is derived from an EMBL/GenBank/DDBJ whole genome shotgun (WGS) entry which is preliminary data.</text>
</comment>
<accession>A0A6N8HFY3</accession>
<dbReference type="InterPro" id="IPR020449">
    <property type="entry name" value="Tscrpt_reg_AraC-type_HTH"/>
</dbReference>